<feature type="domain" description="DNA ligase D polymerase" evidence="1">
    <location>
        <begin position="31"/>
        <end position="268"/>
    </location>
</feature>
<keyword evidence="2" id="KW-0436">Ligase</keyword>
<sequence length="285" mass="30995">MPKATAETVEIAGITLTHPDRVLWPHQGVSKRTLAEYYADIADRVLSHVVNRPLTLVRCPSGNDGACFVQKHPWTGLHQAVRRVRDGDDEWLAVDDMSGLAALVQAGVLELHPWGATTDDLERPDRIVFDLDPDEGVPWAHVVEGARAIHAALEDLGLRGFVKATGGKGLHVVVPVEPHAGWEAAKAFARDVAARLAAEWPERYTTNPQKEARSGRIFLDHLRNSRGATAVAAYSTRARPGAPVAMPLAWETLGDAAAAPRYGMADLPAGDPWKGFFEVRQRLPG</sequence>
<dbReference type="GO" id="GO:0003910">
    <property type="term" value="F:DNA ligase (ATP) activity"/>
    <property type="evidence" value="ECO:0007669"/>
    <property type="project" value="UniProtKB-EC"/>
</dbReference>
<dbReference type="Gene3D" id="3.90.920.10">
    <property type="entry name" value="DNA primase, PRIM domain"/>
    <property type="match status" value="1"/>
</dbReference>
<gene>
    <name evidence="2" type="primary">ligD</name>
    <name evidence="2" type="ORF">IGS68_15655</name>
</gene>
<accession>A0ABX7AZM3</accession>
<evidence type="ECO:0000313" key="2">
    <source>
        <dbReference type="EMBL" id="QQP87535.1"/>
    </source>
</evidence>
<dbReference type="EC" id="6.5.1.1" evidence="2"/>
<dbReference type="Pfam" id="PF21686">
    <property type="entry name" value="LigD_Prim-Pol"/>
    <property type="match status" value="1"/>
</dbReference>
<dbReference type="InterPro" id="IPR033651">
    <property type="entry name" value="PaeLigD_Pol-like"/>
</dbReference>
<dbReference type="PANTHER" id="PTHR42705:SF2">
    <property type="entry name" value="BIFUNCTIONAL NON-HOMOLOGOUS END JOINING PROTEIN LIGD"/>
    <property type="match status" value="1"/>
</dbReference>
<dbReference type="RefSeq" id="WP_201070823.1">
    <property type="nucleotide sequence ID" value="NZ_CP067420.1"/>
</dbReference>
<keyword evidence="3" id="KW-1185">Reference proteome</keyword>
<dbReference type="InterPro" id="IPR052171">
    <property type="entry name" value="NHEJ_LigD"/>
</dbReference>
<dbReference type="CDD" id="cd04862">
    <property type="entry name" value="PaeLigD_Pol_like"/>
    <property type="match status" value="1"/>
</dbReference>
<proteinExistence type="predicted"/>
<organism evidence="2 3">
    <name type="scientific">Skermanella cutis</name>
    <dbReference type="NCBI Taxonomy" id="2775420"/>
    <lineage>
        <taxon>Bacteria</taxon>
        <taxon>Pseudomonadati</taxon>
        <taxon>Pseudomonadota</taxon>
        <taxon>Alphaproteobacteria</taxon>
        <taxon>Rhodospirillales</taxon>
        <taxon>Azospirillaceae</taxon>
        <taxon>Skermanella</taxon>
    </lineage>
</organism>
<evidence type="ECO:0000259" key="1">
    <source>
        <dbReference type="Pfam" id="PF21686"/>
    </source>
</evidence>
<reference evidence="2" key="1">
    <citation type="submission" date="2021-02" db="EMBL/GenBank/DDBJ databases">
        <title>Skermanella TT6 skin isolate.</title>
        <authorList>
            <person name="Lee K."/>
            <person name="Ganzorig M."/>
        </authorList>
    </citation>
    <scope>NUCLEOTIDE SEQUENCE</scope>
    <source>
        <strain evidence="2">TT6</strain>
    </source>
</reference>
<dbReference type="InterPro" id="IPR014145">
    <property type="entry name" value="LigD_pol_dom"/>
</dbReference>
<dbReference type="PANTHER" id="PTHR42705">
    <property type="entry name" value="BIFUNCTIONAL NON-HOMOLOGOUS END JOINING PROTEIN LIGD"/>
    <property type="match status" value="1"/>
</dbReference>
<dbReference type="EMBL" id="CP067420">
    <property type="protein sequence ID" value="QQP87535.1"/>
    <property type="molecule type" value="Genomic_DNA"/>
</dbReference>
<evidence type="ECO:0000313" key="3">
    <source>
        <dbReference type="Proteomes" id="UP000595197"/>
    </source>
</evidence>
<name>A0ABX7AZM3_9PROT</name>
<protein>
    <submittedName>
        <fullName evidence="2">Non-homologous end-joining DNA ligase</fullName>
        <ecNumber evidence="2">6.5.1.1</ecNumber>
    </submittedName>
</protein>
<dbReference type="Proteomes" id="UP000595197">
    <property type="component" value="Chromosome"/>
</dbReference>
<dbReference type="NCBIfam" id="TIGR02778">
    <property type="entry name" value="ligD_pol"/>
    <property type="match status" value="1"/>
</dbReference>